<protein>
    <recommendedName>
        <fullName evidence="3 5">Regulatory protein RecX</fullName>
    </recommendedName>
</protein>
<proteinExistence type="inferred from homology"/>
<accession>A0ABZ2ZKT1</accession>
<gene>
    <name evidence="5 9" type="primary">recX</name>
    <name evidence="9" type="ORF">AADC60_06235</name>
</gene>
<dbReference type="PANTHER" id="PTHR33602">
    <property type="entry name" value="REGULATORY PROTEIN RECX FAMILY PROTEIN"/>
    <property type="match status" value="1"/>
</dbReference>
<evidence type="ECO:0000259" key="6">
    <source>
        <dbReference type="Pfam" id="PF02631"/>
    </source>
</evidence>
<dbReference type="PANTHER" id="PTHR33602:SF1">
    <property type="entry name" value="REGULATORY PROTEIN RECX FAMILY PROTEIN"/>
    <property type="match status" value="1"/>
</dbReference>
<keyword evidence="10" id="KW-1185">Reference proteome</keyword>
<dbReference type="EMBL" id="CP151651">
    <property type="protein sequence ID" value="WZP08739.1"/>
    <property type="molecule type" value="Genomic_DNA"/>
</dbReference>
<dbReference type="InterPro" id="IPR053926">
    <property type="entry name" value="RecX_HTH_1st"/>
</dbReference>
<keyword evidence="4 5" id="KW-0963">Cytoplasm</keyword>
<dbReference type="Gene3D" id="1.10.10.10">
    <property type="entry name" value="Winged helix-like DNA-binding domain superfamily/Winged helix DNA-binding domain"/>
    <property type="match status" value="4"/>
</dbReference>
<name>A0ABZ2ZKT1_9BACI</name>
<dbReference type="Pfam" id="PF21981">
    <property type="entry name" value="RecX_HTH3"/>
    <property type="match status" value="2"/>
</dbReference>
<organism evidence="9 10">
    <name type="scientific">Cytobacillus pseudoceanisediminis</name>
    <dbReference type="NCBI Taxonomy" id="3051614"/>
    <lineage>
        <taxon>Bacteria</taxon>
        <taxon>Bacillati</taxon>
        <taxon>Bacillota</taxon>
        <taxon>Bacilli</taxon>
        <taxon>Bacillales</taxon>
        <taxon>Bacillaceae</taxon>
        <taxon>Cytobacillus</taxon>
    </lineage>
</organism>
<dbReference type="HAMAP" id="MF_01114">
    <property type="entry name" value="RecX"/>
    <property type="match status" value="1"/>
</dbReference>
<evidence type="ECO:0000313" key="9">
    <source>
        <dbReference type="EMBL" id="WZP08739.1"/>
    </source>
</evidence>
<reference evidence="9 10" key="1">
    <citation type="submission" date="2024-04" db="EMBL/GenBank/DDBJ databases">
        <title>Screening of coral probiotics and analysis of their probiotic properties.</title>
        <authorList>
            <person name="Wang S."/>
        </authorList>
    </citation>
    <scope>NUCLEOTIDE SEQUENCE [LARGE SCALE GENOMIC DNA]</scope>
    <source>
        <strain evidence="9 10">GXU-Z9</strain>
    </source>
</reference>
<dbReference type="Proteomes" id="UP001472074">
    <property type="component" value="Chromosome"/>
</dbReference>
<dbReference type="Pfam" id="PF02631">
    <property type="entry name" value="RecX_HTH2"/>
    <property type="match status" value="1"/>
</dbReference>
<evidence type="ECO:0000259" key="8">
    <source>
        <dbReference type="Pfam" id="PF21982"/>
    </source>
</evidence>
<dbReference type="InterPro" id="IPR036388">
    <property type="entry name" value="WH-like_DNA-bd_sf"/>
</dbReference>
<dbReference type="Pfam" id="PF21982">
    <property type="entry name" value="RecX_HTH1"/>
    <property type="match status" value="1"/>
</dbReference>
<dbReference type="InterPro" id="IPR003783">
    <property type="entry name" value="Regulatory_RecX"/>
</dbReference>
<comment type="subcellular location">
    <subcellularLocation>
        <location evidence="1 5">Cytoplasm</location>
    </subcellularLocation>
</comment>
<evidence type="ECO:0000256" key="5">
    <source>
        <dbReference type="HAMAP-Rule" id="MF_01114"/>
    </source>
</evidence>
<dbReference type="InterPro" id="IPR053924">
    <property type="entry name" value="RecX_HTH_2nd"/>
</dbReference>
<evidence type="ECO:0000259" key="7">
    <source>
        <dbReference type="Pfam" id="PF21981"/>
    </source>
</evidence>
<evidence type="ECO:0000256" key="3">
    <source>
        <dbReference type="ARBA" id="ARBA00018111"/>
    </source>
</evidence>
<comment type="similarity">
    <text evidence="2 5">Belongs to the RecX family.</text>
</comment>
<evidence type="ECO:0000256" key="1">
    <source>
        <dbReference type="ARBA" id="ARBA00004496"/>
    </source>
</evidence>
<evidence type="ECO:0000313" key="10">
    <source>
        <dbReference type="Proteomes" id="UP001472074"/>
    </source>
</evidence>
<dbReference type="InterPro" id="IPR053925">
    <property type="entry name" value="RecX_HTH_3rd"/>
</dbReference>
<sequence length="277" mass="33014">MLHLRKEVEKMPIITKITFQKKNTDRYNIYMDYGKGEEYAFSVDEDVLIKHQLKKGMELDEFSLNEIGYQDDIRKSYNMAIQYLSRRMRSETEVRKHLADKEVEEPVIQEVVHKLYDYKFLNDEEYAKAFVRTQMNTSDKGKGLIRTELKEKGISPKLIDKALEVYSREAELSTAIRLCEKHAQKYGRDSSKILKQKLEQMLMRKGFNFDIIQEAISETEIEKEEDEELAALKYQAEKAKRKYANLPEFEYRQKMKQTLFRKGFSFDLIDRYLSDEE</sequence>
<evidence type="ECO:0000256" key="2">
    <source>
        <dbReference type="ARBA" id="ARBA00009695"/>
    </source>
</evidence>
<evidence type="ECO:0000256" key="4">
    <source>
        <dbReference type="ARBA" id="ARBA00022490"/>
    </source>
</evidence>
<feature type="domain" description="RecX first three-helical" evidence="8">
    <location>
        <begin position="77"/>
        <end position="115"/>
    </location>
</feature>
<comment type="function">
    <text evidence="5">Modulates RecA activity.</text>
</comment>
<feature type="domain" description="RecX second three-helical" evidence="6">
    <location>
        <begin position="122"/>
        <end position="163"/>
    </location>
</feature>
<dbReference type="NCBIfam" id="NF010733">
    <property type="entry name" value="PRK14135.1"/>
    <property type="match status" value="1"/>
</dbReference>
<feature type="domain" description="RecX third three-helical" evidence="7">
    <location>
        <begin position="226"/>
        <end position="273"/>
    </location>
</feature>
<feature type="domain" description="RecX third three-helical" evidence="7">
    <location>
        <begin position="169"/>
        <end position="216"/>
    </location>
</feature>